<name>A0ABU4AIK6_9HYPH</name>
<dbReference type="InterPro" id="IPR010634">
    <property type="entry name" value="DUF1223"/>
</dbReference>
<comment type="caution">
    <text evidence="1">The sequence shown here is derived from an EMBL/GenBank/DDBJ whole genome shotgun (WGS) entry which is preliminary data.</text>
</comment>
<dbReference type="PANTHER" id="PTHR36057:SF1">
    <property type="entry name" value="LIPOPROTEIN LIPID ATTACHMENT SITE-LIKE PROTEIN, PUTATIVE (DUF1223)-RELATED"/>
    <property type="match status" value="1"/>
</dbReference>
<sequence length="254" mass="27422">MTWLTTRRQLLAAVAGFYALTGIAGAQEMARPVGVVELFTSQGCSSCPPADALLSELAERNDVISLAYHVDYWDYLGWRDALGSAANTARQKNYARALQKASVYTPQMIVNGRTDMNGADRSRVTASLDSMAGTPDGLQVDLSLQDRGDTILVEVGAFRGDAGNELLDAHLVFVDFAPRATVEIRAGENRGRTIEYRNAVNQIQTIGMWDGTAKSFEMPKSELVKKGNGCALLLQRVDREGRPGAILGAVAITP</sequence>
<gene>
    <name evidence="1" type="ORF">R2G56_06675</name>
</gene>
<organism evidence="1 2">
    <name type="scientific">Nitratireductor aquimarinus</name>
    <dbReference type="NCBI Taxonomy" id="889300"/>
    <lineage>
        <taxon>Bacteria</taxon>
        <taxon>Pseudomonadati</taxon>
        <taxon>Pseudomonadota</taxon>
        <taxon>Alphaproteobacteria</taxon>
        <taxon>Hyphomicrobiales</taxon>
        <taxon>Phyllobacteriaceae</taxon>
        <taxon>Nitratireductor</taxon>
    </lineage>
</organism>
<keyword evidence="2" id="KW-1185">Reference proteome</keyword>
<proteinExistence type="predicted"/>
<dbReference type="Proteomes" id="UP001185659">
    <property type="component" value="Unassembled WGS sequence"/>
</dbReference>
<accession>A0ABU4AIK6</accession>
<evidence type="ECO:0000313" key="2">
    <source>
        <dbReference type="Proteomes" id="UP001185659"/>
    </source>
</evidence>
<dbReference type="RefSeq" id="WP_317560802.1">
    <property type="nucleotide sequence ID" value="NZ_JAWLIP010000002.1"/>
</dbReference>
<dbReference type="Pfam" id="PF06764">
    <property type="entry name" value="DUF1223"/>
    <property type="match status" value="1"/>
</dbReference>
<dbReference type="SUPFAM" id="SSF52833">
    <property type="entry name" value="Thioredoxin-like"/>
    <property type="match status" value="1"/>
</dbReference>
<reference evidence="1 2" key="1">
    <citation type="submission" date="2023-10" db="EMBL/GenBank/DDBJ databases">
        <authorList>
            <person name="Venkata Ramana C."/>
            <person name="Sasikala C."/>
            <person name="Dhurka M."/>
        </authorList>
    </citation>
    <scope>NUCLEOTIDE SEQUENCE [LARGE SCALE GENOMIC DNA]</scope>
    <source>
        <strain evidence="1 2">KCTC 32151</strain>
    </source>
</reference>
<dbReference type="PANTHER" id="PTHR36057">
    <property type="match status" value="1"/>
</dbReference>
<protein>
    <submittedName>
        <fullName evidence="1">DUF1223 domain-containing protein</fullName>
    </submittedName>
</protein>
<evidence type="ECO:0000313" key="1">
    <source>
        <dbReference type="EMBL" id="MDV6225966.1"/>
    </source>
</evidence>
<dbReference type="InterPro" id="IPR036249">
    <property type="entry name" value="Thioredoxin-like_sf"/>
</dbReference>
<dbReference type="EMBL" id="JAWLIP010000002">
    <property type="protein sequence ID" value="MDV6225966.1"/>
    <property type="molecule type" value="Genomic_DNA"/>
</dbReference>